<organism evidence="11 12">
    <name type="scientific">Ziziphus jujuba</name>
    <name type="common">Chinese jujube</name>
    <name type="synonym">Ziziphus sativa</name>
    <dbReference type="NCBI Taxonomy" id="326968"/>
    <lineage>
        <taxon>Eukaryota</taxon>
        <taxon>Viridiplantae</taxon>
        <taxon>Streptophyta</taxon>
        <taxon>Embryophyta</taxon>
        <taxon>Tracheophyta</taxon>
        <taxon>Spermatophyta</taxon>
        <taxon>Magnoliopsida</taxon>
        <taxon>eudicotyledons</taxon>
        <taxon>Gunneridae</taxon>
        <taxon>Pentapetalae</taxon>
        <taxon>rosids</taxon>
        <taxon>fabids</taxon>
        <taxon>Rosales</taxon>
        <taxon>Rhamnaceae</taxon>
        <taxon>Paliureae</taxon>
        <taxon>Ziziphus</taxon>
    </lineage>
</organism>
<dbReference type="Gene3D" id="1.20.5.110">
    <property type="match status" value="1"/>
</dbReference>
<evidence type="ECO:0000256" key="3">
    <source>
        <dbReference type="ARBA" id="ARBA00022448"/>
    </source>
</evidence>
<keyword evidence="5" id="KW-0653">Protein transport</keyword>
<proteinExistence type="inferred from homology"/>
<evidence type="ECO:0000256" key="9">
    <source>
        <dbReference type="SAM" id="Phobius"/>
    </source>
</evidence>
<comment type="similarity">
    <text evidence="2">Belongs to the VTI1 family.</text>
</comment>
<comment type="subcellular location">
    <subcellularLocation>
        <location evidence="1">Membrane</location>
        <topology evidence="1">Single-pass type IV membrane protein</topology>
    </subcellularLocation>
</comment>
<gene>
    <name evidence="12" type="primary">LOC107428936</name>
</gene>
<protein>
    <submittedName>
        <fullName evidence="12">Vesicle transport v-SNARE 12 isoform X3</fullName>
    </submittedName>
</protein>
<evidence type="ECO:0000256" key="5">
    <source>
        <dbReference type="ARBA" id="ARBA00022927"/>
    </source>
</evidence>
<accession>A0ABM3ZY82</accession>
<dbReference type="SUPFAM" id="SSF47661">
    <property type="entry name" value="t-snare proteins"/>
    <property type="match status" value="1"/>
</dbReference>
<keyword evidence="4 9" id="KW-0812">Transmembrane</keyword>
<keyword evidence="11" id="KW-1185">Reference proteome</keyword>
<dbReference type="RefSeq" id="XP_060669423.1">
    <property type="nucleotide sequence ID" value="XM_060813440.1"/>
</dbReference>
<dbReference type="InterPro" id="IPR038407">
    <property type="entry name" value="v-SNARE_N_sf"/>
</dbReference>
<dbReference type="InterPro" id="IPR007705">
    <property type="entry name" value="Vesicle_trsprt_v-SNARE_N"/>
</dbReference>
<name>A0ABM3ZY82_ZIZJJ</name>
<dbReference type="Pfam" id="PF12352">
    <property type="entry name" value="V-SNARE_C"/>
    <property type="match status" value="1"/>
</dbReference>
<evidence type="ECO:0000256" key="2">
    <source>
        <dbReference type="ARBA" id="ARBA00006108"/>
    </source>
</evidence>
<evidence type="ECO:0000256" key="8">
    <source>
        <dbReference type="ARBA" id="ARBA00023136"/>
    </source>
</evidence>
<dbReference type="Proteomes" id="UP001652623">
    <property type="component" value="Chromosome 12"/>
</dbReference>
<feature type="domain" description="Vesicle transport v-SNARE N-terminal" evidence="10">
    <location>
        <begin position="31"/>
        <end position="70"/>
    </location>
</feature>
<evidence type="ECO:0000256" key="1">
    <source>
        <dbReference type="ARBA" id="ARBA00004211"/>
    </source>
</evidence>
<dbReference type="PANTHER" id="PTHR21230:SF66">
    <property type="entry name" value="VESICLE TRANSPORT V-SNARE 12"/>
    <property type="match status" value="1"/>
</dbReference>
<evidence type="ECO:0000313" key="12">
    <source>
        <dbReference type="RefSeq" id="XP_060669423.1"/>
    </source>
</evidence>
<evidence type="ECO:0000256" key="4">
    <source>
        <dbReference type="ARBA" id="ARBA00022692"/>
    </source>
</evidence>
<sequence length="200" mass="22801">MSLKDTSGSTASSPLIFHENVILLRFLPTKIRKMDLEARSLQPSVKAVLLAKLREYKSDLNQLKKEFKRITSPTASQAAREELLESGVVDLHSVSADQRERMAMSVERLNESSERIMQSRRTIFETEELGVSILQDLHQQRETLLHSHNKLHGVDDAIDKSKKVLTAMSRRMTKHKWIIGSVIGALILAVILILYFKLFH</sequence>
<keyword evidence="7" id="KW-0175">Coiled coil</keyword>
<reference evidence="12" key="1">
    <citation type="submission" date="2025-08" db="UniProtKB">
        <authorList>
            <consortium name="RefSeq"/>
        </authorList>
    </citation>
    <scope>IDENTIFICATION</scope>
    <source>
        <tissue evidence="12">Seedling</tissue>
    </source>
</reference>
<dbReference type="InterPro" id="IPR010989">
    <property type="entry name" value="SNARE"/>
</dbReference>
<dbReference type="CDD" id="cd15862">
    <property type="entry name" value="SNARE_Vti1"/>
    <property type="match status" value="1"/>
</dbReference>
<dbReference type="SUPFAM" id="SSF58038">
    <property type="entry name" value="SNARE fusion complex"/>
    <property type="match status" value="1"/>
</dbReference>
<evidence type="ECO:0000313" key="11">
    <source>
        <dbReference type="Proteomes" id="UP001652623"/>
    </source>
</evidence>
<dbReference type="PANTHER" id="PTHR21230">
    <property type="entry name" value="VESICLE TRANSPORT V-SNARE PROTEIN VTI1-RELATED"/>
    <property type="match status" value="1"/>
</dbReference>
<evidence type="ECO:0000259" key="10">
    <source>
        <dbReference type="Pfam" id="PF05008"/>
    </source>
</evidence>
<feature type="transmembrane region" description="Helical" evidence="9">
    <location>
        <begin position="177"/>
        <end position="196"/>
    </location>
</feature>
<evidence type="ECO:0000256" key="7">
    <source>
        <dbReference type="ARBA" id="ARBA00023054"/>
    </source>
</evidence>
<evidence type="ECO:0000256" key="6">
    <source>
        <dbReference type="ARBA" id="ARBA00022989"/>
    </source>
</evidence>
<keyword evidence="3" id="KW-0813">Transport</keyword>
<keyword evidence="8 9" id="KW-0472">Membrane</keyword>
<dbReference type="Gene3D" id="1.20.58.400">
    <property type="entry name" value="t-snare proteins"/>
    <property type="match status" value="1"/>
</dbReference>
<keyword evidence="6 9" id="KW-1133">Transmembrane helix</keyword>
<dbReference type="Pfam" id="PF05008">
    <property type="entry name" value="V-SNARE"/>
    <property type="match status" value="1"/>
</dbReference>
<dbReference type="GeneID" id="107428936"/>